<protein>
    <submittedName>
        <fullName evidence="2">Uncharacterized protein</fullName>
    </submittedName>
</protein>
<proteinExistence type="predicted"/>
<evidence type="ECO:0000313" key="2">
    <source>
        <dbReference type="EMBL" id="OJA21674.1"/>
    </source>
</evidence>
<dbReference type="Proteomes" id="UP000183567">
    <property type="component" value="Unassembled WGS sequence"/>
</dbReference>
<evidence type="ECO:0000313" key="3">
    <source>
        <dbReference type="Proteomes" id="UP000183567"/>
    </source>
</evidence>
<reference evidence="2 3" key="1">
    <citation type="submission" date="2016-03" db="EMBL/GenBank/DDBJ databases">
        <title>Comparative genomics of the ectomycorrhizal sister species Rhizopogon vinicolor and Rhizopogon vesiculosus (Basidiomycota: Boletales) reveals a divergence of the mating type B locus.</title>
        <authorList>
            <person name="Mujic A.B."/>
            <person name="Kuo A."/>
            <person name="Tritt A."/>
            <person name="Lipzen A."/>
            <person name="Chen C."/>
            <person name="Johnson J."/>
            <person name="Sharma A."/>
            <person name="Barry K."/>
            <person name="Grigoriev I.V."/>
            <person name="Spatafora J.W."/>
        </authorList>
    </citation>
    <scope>NUCLEOTIDE SEQUENCE [LARGE SCALE GENOMIC DNA]</scope>
    <source>
        <strain evidence="2 3">AM-OR11-056</strain>
    </source>
</reference>
<comment type="caution">
    <text evidence="2">The sequence shown here is derived from an EMBL/GenBank/DDBJ whole genome shotgun (WGS) entry which is preliminary data.</text>
</comment>
<name>A0A1J8RIN0_9AGAM</name>
<dbReference type="AlphaFoldDB" id="A0A1J8RIN0"/>
<organism evidence="2 3">
    <name type="scientific">Rhizopogon vesiculosus</name>
    <dbReference type="NCBI Taxonomy" id="180088"/>
    <lineage>
        <taxon>Eukaryota</taxon>
        <taxon>Fungi</taxon>
        <taxon>Dikarya</taxon>
        <taxon>Basidiomycota</taxon>
        <taxon>Agaricomycotina</taxon>
        <taxon>Agaricomycetes</taxon>
        <taxon>Agaricomycetidae</taxon>
        <taxon>Boletales</taxon>
        <taxon>Suillineae</taxon>
        <taxon>Rhizopogonaceae</taxon>
        <taxon>Rhizopogon</taxon>
    </lineage>
</organism>
<evidence type="ECO:0000256" key="1">
    <source>
        <dbReference type="SAM" id="MobiDB-lite"/>
    </source>
</evidence>
<dbReference type="EMBL" id="LVVM01000033">
    <property type="protein sequence ID" value="OJA21674.1"/>
    <property type="molecule type" value="Genomic_DNA"/>
</dbReference>
<gene>
    <name evidence="2" type="ORF">AZE42_14109</name>
</gene>
<feature type="non-terminal residue" evidence="2">
    <location>
        <position position="45"/>
    </location>
</feature>
<feature type="region of interest" description="Disordered" evidence="1">
    <location>
        <begin position="1"/>
        <end position="45"/>
    </location>
</feature>
<feature type="compositionally biased region" description="Basic and acidic residues" evidence="1">
    <location>
        <begin position="1"/>
        <end position="10"/>
    </location>
</feature>
<sequence>MSSENDKDNSDPTVESTTVTGKGTRAKAKAPSASTKTVWKSSDDA</sequence>
<feature type="compositionally biased region" description="Polar residues" evidence="1">
    <location>
        <begin position="11"/>
        <end position="21"/>
    </location>
</feature>
<keyword evidence="3" id="KW-1185">Reference proteome</keyword>
<dbReference type="STRING" id="180088.A0A1J8RIN0"/>
<accession>A0A1J8RIN0</accession>